<dbReference type="InterPro" id="IPR014914">
    <property type="entry name" value="RES_dom"/>
</dbReference>
<dbReference type="EMBL" id="CYTK01000006">
    <property type="protein sequence ID" value="CUJ42726.1"/>
    <property type="molecule type" value="Genomic_DNA"/>
</dbReference>
<evidence type="ECO:0000313" key="2">
    <source>
        <dbReference type="EMBL" id="CUJ42726.1"/>
    </source>
</evidence>
<dbReference type="RefSeq" id="WP_156337407.1">
    <property type="nucleotide sequence ID" value="NZ_CYTK01000006.1"/>
</dbReference>
<feature type="domain" description="RES" evidence="1">
    <location>
        <begin position="300"/>
        <end position="455"/>
    </location>
</feature>
<protein>
    <submittedName>
        <fullName evidence="2">Uncharacterized conserved protein</fullName>
    </submittedName>
</protein>
<dbReference type="InterPro" id="IPR041206">
    <property type="entry name" value="HEPN/RES_NTD1"/>
</dbReference>
<gene>
    <name evidence="2" type="ORF">ERS370000_03947</name>
</gene>
<dbReference type="SMART" id="SM00953">
    <property type="entry name" value="RES"/>
    <property type="match status" value="1"/>
</dbReference>
<comment type="caution">
    <text evidence="2">The sequence shown here is derived from an EMBL/GenBank/DDBJ whole genome shotgun (WGS) entry which is preliminary data.</text>
</comment>
<accession>A0AAD2J1X6</accession>
<name>A0AAD2J1X6_ACHAE</name>
<dbReference type="Pfam" id="PF18870">
    <property type="entry name" value="HEPN_RES_NTD1"/>
    <property type="match status" value="1"/>
</dbReference>
<evidence type="ECO:0000313" key="3">
    <source>
        <dbReference type="Proteomes" id="UP000044098"/>
    </source>
</evidence>
<organism evidence="2 3">
    <name type="scientific">Achromobacter aegrifaciens</name>
    <dbReference type="NCBI Taxonomy" id="1287736"/>
    <lineage>
        <taxon>Bacteria</taxon>
        <taxon>Pseudomonadati</taxon>
        <taxon>Pseudomonadota</taxon>
        <taxon>Betaproteobacteria</taxon>
        <taxon>Burkholderiales</taxon>
        <taxon>Alcaligenaceae</taxon>
        <taxon>Achromobacter</taxon>
    </lineage>
</organism>
<proteinExistence type="predicted"/>
<dbReference type="Pfam" id="PF08808">
    <property type="entry name" value="RES"/>
    <property type="match status" value="1"/>
</dbReference>
<sequence length="476" mass="54168">MRNEHFSVHDLCAYQDGSAIIDEFTQTMEPVTRCLEFGNLELALCSYALDTLPLMRRIQENIPSPIPQGSRRANIWTAKCSKPLLHHFSIICSNIFGRINNPPTMKNVCAACFDDKDLRSWIRAHNGPRGCWACAQRDAPTAPLDNIQTRILECAQRYYGRAVDQMYYNSREGGYIGEHWDSYDLMQMLDIALPRDDGSLFDAIVDALGQEPWCHYDVGTLDLDNALRSSWKSFCQTIKHKRRFFFHSTGEDSRDTWTPLSLLRHIADHCEQIGLIRDIPPRTRLWRARPDLQKGKRARAADFGPPPSEYALQSNRMNPPGISMLYAASSIKTALHETRTTSARLGLWRVAESLRVLDLRALPPVPGMFSDTSRTARHALRFLHSFSNDIMQPVERSQRVNVDYLPSQVVTEFIRDYPFQDGAIDGIAYPSSVTKAGWNVALFLEPANLGLEPPEYWEAATISLSFERDQWVEIGS</sequence>
<dbReference type="AlphaFoldDB" id="A0AAD2J1X6"/>
<reference evidence="2 3" key="1">
    <citation type="submission" date="2015-09" db="EMBL/GenBank/DDBJ databases">
        <authorList>
            <consortium name="Pathogen Informatics"/>
        </authorList>
    </citation>
    <scope>NUCLEOTIDE SEQUENCE [LARGE SCALE GENOMIC DNA]</scope>
    <source>
        <strain evidence="2 3">2789STDY5608625</strain>
    </source>
</reference>
<dbReference type="Proteomes" id="UP000044098">
    <property type="component" value="Unassembled WGS sequence"/>
</dbReference>
<evidence type="ECO:0000259" key="1">
    <source>
        <dbReference type="SMART" id="SM00953"/>
    </source>
</evidence>